<protein>
    <submittedName>
        <fullName evidence="1">Uncharacterized protein</fullName>
    </submittedName>
</protein>
<organism evidence="1 2">
    <name type="scientific">Candolleomyces eurysporus</name>
    <dbReference type="NCBI Taxonomy" id="2828524"/>
    <lineage>
        <taxon>Eukaryota</taxon>
        <taxon>Fungi</taxon>
        <taxon>Dikarya</taxon>
        <taxon>Basidiomycota</taxon>
        <taxon>Agaricomycotina</taxon>
        <taxon>Agaricomycetes</taxon>
        <taxon>Agaricomycetidae</taxon>
        <taxon>Agaricales</taxon>
        <taxon>Agaricineae</taxon>
        <taxon>Psathyrellaceae</taxon>
        <taxon>Candolleomyces</taxon>
    </lineage>
</organism>
<evidence type="ECO:0000313" key="2">
    <source>
        <dbReference type="Proteomes" id="UP001140091"/>
    </source>
</evidence>
<sequence>MTTQQANGAAGYTPADFTEALSTVAQWFSTYAPPAEDDTQAWSSVRSMQSSITSMVMSIITVELGEDSDHTV</sequence>
<keyword evidence="2" id="KW-1185">Reference proteome</keyword>
<evidence type="ECO:0000313" key="1">
    <source>
        <dbReference type="EMBL" id="KAJ2926187.1"/>
    </source>
</evidence>
<dbReference type="AlphaFoldDB" id="A0A9W8J0P4"/>
<proteinExistence type="predicted"/>
<dbReference type="EMBL" id="JANBPK010001076">
    <property type="protein sequence ID" value="KAJ2926187.1"/>
    <property type="molecule type" value="Genomic_DNA"/>
</dbReference>
<feature type="non-terminal residue" evidence="1">
    <location>
        <position position="72"/>
    </location>
</feature>
<reference evidence="1" key="1">
    <citation type="submission" date="2022-06" db="EMBL/GenBank/DDBJ databases">
        <title>Genome Sequence of Candolleomyces eurysporus.</title>
        <authorList>
            <person name="Buettner E."/>
        </authorList>
    </citation>
    <scope>NUCLEOTIDE SEQUENCE</scope>
    <source>
        <strain evidence="1">VTCC 930004</strain>
    </source>
</reference>
<dbReference type="Proteomes" id="UP001140091">
    <property type="component" value="Unassembled WGS sequence"/>
</dbReference>
<name>A0A9W8J0P4_9AGAR</name>
<accession>A0A9W8J0P4</accession>
<comment type="caution">
    <text evidence="1">The sequence shown here is derived from an EMBL/GenBank/DDBJ whole genome shotgun (WGS) entry which is preliminary data.</text>
</comment>
<gene>
    <name evidence="1" type="ORF">H1R20_g10901</name>
</gene>